<dbReference type="EMBL" id="UINC01003721">
    <property type="protein sequence ID" value="SVA08715.1"/>
    <property type="molecule type" value="Genomic_DNA"/>
</dbReference>
<keyword evidence="1" id="KW-0472">Membrane</keyword>
<feature type="transmembrane region" description="Helical" evidence="1">
    <location>
        <begin position="241"/>
        <end position="264"/>
    </location>
</feature>
<dbReference type="AlphaFoldDB" id="A0A381SXG8"/>
<feature type="transmembrane region" description="Helical" evidence="1">
    <location>
        <begin position="353"/>
        <end position="371"/>
    </location>
</feature>
<evidence type="ECO:0000256" key="1">
    <source>
        <dbReference type="SAM" id="Phobius"/>
    </source>
</evidence>
<keyword evidence="1" id="KW-1133">Transmembrane helix</keyword>
<reference evidence="2" key="1">
    <citation type="submission" date="2018-05" db="EMBL/GenBank/DDBJ databases">
        <authorList>
            <person name="Lanie J.A."/>
            <person name="Ng W.-L."/>
            <person name="Kazmierczak K.M."/>
            <person name="Andrzejewski T.M."/>
            <person name="Davidsen T.M."/>
            <person name="Wayne K.J."/>
            <person name="Tettelin H."/>
            <person name="Glass J.I."/>
            <person name="Rusch D."/>
            <person name="Podicherti R."/>
            <person name="Tsui H.-C.T."/>
            <person name="Winkler M.E."/>
        </authorList>
    </citation>
    <scope>NUCLEOTIDE SEQUENCE</scope>
</reference>
<gene>
    <name evidence="2" type="ORF">METZ01_LOCUS61569</name>
</gene>
<organism evidence="2">
    <name type="scientific">marine metagenome</name>
    <dbReference type="NCBI Taxonomy" id="408172"/>
    <lineage>
        <taxon>unclassified sequences</taxon>
        <taxon>metagenomes</taxon>
        <taxon>ecological metagenomes</taxon>
    </lineage>
</organism>
<sequence>MVIVSNYSFGQTNDSIPDIDYKRFGPPYYPEVKLVEEDSLKWPMVFDVSMDFKDIKDLDVKNNFFIGKFVFDIYSKYDLEYNSINGDSLDLSHPEWVQLYLKESEIRYFGPLVYARGDISEDVPLFYDDKFTKSSMYVENEFDHSWDLGNYPFDTQKLLFEFQSTVDTSLVKIQPSWKYKSTFEPIMRNLTEGYLITDVTYRTDYKTSMSTLLQISPDLKRPEITQNFIVELNIKRKGGVLFFKIFTGGILSYFISCMVFLIPLRELESRINLAVGGIFGAIGSSAFVYEVLPVVNVFTKADAINNLIIGMVVFNILILLLQQGTFKRINVDGKYLYKTNEIKWFRNLQDSKFSFFYSIFVFFVILGAILLW</sequence>
<accession>A0A381SXG8</accession>
<protein>
    <submittedName>
        <fullName evidence="2">Uncharacterized protein</fullName>
    </submittedName>
</protein>
<feature type="transmembrane region" description="Helical" evidence="1">
    <location>
        <begin position="303"/>
        <end position="321"/>
    </location>
</feature>
<keyword evidence="1" id="KW-0812">Transmembrane</keyword>
<evidence type="ECO:0000313" key="2">
    <source>
        <dbReference type="EMBL" id="SVA08715.1"/>
    </source>
</evidence>
<feature type="transmembrane region" description="Helical" evidence="1">
    <location>
        <begin position="271"/>
        <end position="291"/>
    </location>
</feature>
<name>A0A381SXG8_9ZZZZ</name>
<proteinExistence type="predicted"/>